<keyword evidence="6" id="KW-0238">DNA-binding</keyword>
<comment type="caution">
    <text evidence="11">The sequence shown here is derived from an EMBL/GenBank/DDBJ whole genome shotgun (WGS) entry which is preliminary data.</text>
</comment>
<evidence type="ECO:0000256" key="4">
    <source>
        <dbReference type="ARBA" id="ARBA00022771"/>
    </source>
</evidence>
<keyword evidence="12" id="KW-1185">Reference proteome</keyword>
<proteinExistence type="predicted"/>
<dbReference type="GO" id="GO:0003677">
    <property type="term" value="F:DNA binding"/>
    <property type="evidence" value="ECO:0007669"/>
    <property type="project" value="UniProtKB-KW"/>
</dbReference>
<dbReference type="Gene3D" id="3.30.160.60">
    <property type="entry name" value="Classic Zinc Finger"/>
    <property type="match status" value="1"/>
</dbReference>
<evidence type="ECO:0000256" key="7">
    <source>
        <dbReference type="ARBA" id="ARBA00023242"/>
    </source>
</evidence>
<keyword evidence="5" id="KW-0862">Zinc</keyword>
<dbReference type="PROSITE" id="PS50157">
    <property type="entry name" value="ZINC_FINGER_C2H2_2"/>
    <property type="match status" value="1"/>
</dbReference>
<evidence type="ECO:0000256" key="8">
    <source>
        <dbReference type="PROSITE-ProRule" id="PRU00042"/>
    </source>
</evidence>
<dbReference type="InterPro" id="IPR013087">
    <property type="entry name" value="Znf_C2H2_type"/>
</dbReference>
<evidence type="ECO:0000313" key="12">
    <source>
        <dbReference type="Proteomes" id="UP001221898"/>
    </source>
</evidence>
<dbReference type="SMART" id="SM00355">
    <property type="entry name" value="ZnF_C2H2"/>
    <property type="match status" value="3"/>
</dbReference>
<evidence type="ECO:0000313" key="11">
    <source>
        <dbReference type="EMBL" id="KAJ8397815.1"/>
    </source>
</evidence>
<protein>
    <recommendedName>
        <fullName evidence="10">C2H2-type domain-containing protein</fullName>
    </recommendedName>
</protein>
<dbReference type="SUPFAM" id="SSF57667">
    <property type="entry name" value="beta-beta-alpha zinc fingers"/>
    <property type="match status" value="1"/>
</dbReference>
<feature type="region of interest" description="Disordered" evidence="9">
    <location>
        <begin position="314"/>
        <end position="343"/>
    </location>
</feature>
<sequence length="853" mass="94042">MNPVSEHQSVFVSFLENAKKKSVNLEQSQPLQKKTGVIDKFSCDKCRFSSRDMAQFHKHALQHDEMTFSCSYCNHVSYTRGESQRHLVKHTGTFPFKCKFCPYGAVRNDYIMKHTQRVHKISGEKVTYSAAKKILDLERQPHSVLNVPTPTMHLYTSSLSKDTGVRPAGVVSKTQVNNGAMKKRCQASSLSKVQVELLSPLNEPIQHDEPLTIAYPPEMTIPPGCFVELVEVKTVNGTKELELQLVSQQAADTESPVKDSGVETGRVDVQSSQLVKPTFRCSVIPQENKAVHPGPCTLKRPVGKRDFASAKTTLDVPCDRGPELKKPPTQPQVTVKEETEGELSGLTRHEAVATVGRQAGRELQSSGKPQFRQGSSKPQSVSSGEGSVIYAIPKKVARLTEVSKAHNVGEPPHHTVPKEEIRLNIPASRLFPPCESGTRSKGKGFPVVFKPFVKPITEKRTEAKRPHAQAPAPAEFPVISSVFSISHGPGNLPGCIQWEQTLDGNLAKESDNRSLPLLVSLECSAQNVGVSAVPEQGNSKDVLSTRRESMPVGTCVDLRGMGRKLTTKREKGRNAENAKADLSNLSIEAPGSSLLGQRTMPNLNKSSPSDTERVKNPVRAPTNQKSQKHLEESLPVFIPQGAVLKISDSNKPSLTLKISTQGSEGGGSWMPRPVLFSGVKEQIIADTSLSCQNKVPKLSLKRRRSGAENSLAEDWQQQDSLTDGEQVDTWKLSKHKKRKKHKKASKVKVLSQTTGKKLTDTCRLWLVPLKEDQLVTSPGPNQPVVVLNHPKPQAMRERTNMQRLCGEQPPKLPTEPDQTRHTLKMKLKKVHQNKYQVVGFVYGGFPTKALVKC</sequence>
<feature type="compositionally biased region" description="Basic and acidic residues" evidence="9">
    <location>
        <begin position="317"/>
        <end position="326"/>
    </location>
</feature>
<feature type="compositionally biased region" description="Polar residues" evidence="9">
    <location>
        <begin position="363"/>
        <end position="385"/>
    </location>
</feature>
<evidence type="ECO:0000256" key="6">
    <source>
        <dbReference type="ARBA" id="ARBA00023125"/>
    </source>
</evidence>
<dbReference type="PANTHER" id="PTHR24392">
    <property type="entry name" value="ZINC FINGER PROTEIN"/>
    <property type="match status" value="1"/>
</dbReference>
<dbReference type="AlphaFoldDB" id="A0AAD7WIF1"/>
<evidence type="ECO:0000256" key="3">
    <source>
        <dbReference type="ARBA" id="ARBA00022737"/>
    </source>
</evidence>
<dbReference type="GO" id="GO:0008270">
    <property type="term" value="F:zinc ion binding"/>
    <property type="evidence" value="ECO:0007669"/>
    <property type="project" value="UniProtKB-KW"/>
</dbReference>
<reference evidence="11" key="1">
    <citation type="journal article" date="2023" name="Science">
        <title>Genome structures resolve the early diversification of teleost fishes.</title>
        <authorList>
            <person name="Parey E."/>
            <person name="Louis A."/>
            <person name="Montfort J."/>
            <person name="Bouchez O."/>
            <person name="Roques C."/>
            <person name="Iampietro C."/>
            <person name="Lluch J."/>
            <person name="Castinel A."/>
            <person name="Donnadieu C."/>
            <person name="Desvignes T."/>
            <person name="Floi Bucao C."/>
            <person name="Jouanno E."/>
            <person name="Wen M."/>
            <person name="Mejri S."/>
            <person name="Dirks R."/>
            <person name="Jansen H."/>
            <person name="Henkel C."/>
            <person name="Chen W.J."/>
            <person name="Zahm M."/>
            <person name="Cabau C."/>
            <person name="Klopp C."/>
            <person name="Thompson A.W."/>
            <person name="Robinson-Rechavi M."/>
            <person name="Braasch I."/>
            <person name="Lecointre G."/>
            <person name="Bobe J."/>
            <person name="Postlethwait J.H."/>
            <person name="Berthelot C."/>
            <person name="Roest Crollius H."/>
            <person name="Guiguen Y."/>
        </authorList>
    </citation>
    <scope>NUCLEOTIDE SEQUENCE</scope>
    <source>
        <strain evidence="11">NC1722</strain>
    </source>
</reference>
<feature type="compositionally biased region" description="Basic and acidic residues" evidence="9">
    <location>
        <begin position="567"/>
        <end position="579"/>
    </location>
</feature>
<comment type="subcellular location">
    <subcellularLocation>
        <location evidence="1">Nucleus</location>
    </subcellularLocation>
</comment>
<dbReference type="InterPro" id="IPR036236">
    <property type="entry name" value="Znf_C2H2_sf"/>
</dbReference>
<gene>
    <name evidence="11" type="ORF">AAFF_G00435040</name>
</gene>
<feature type="domain" description="C2H2-type" evidence="10">
    <location>
        <begin position="68"/>
        <end position="95"/>
    </location>
</feature>
<keyword evidence="4 8" id="KW-0863">Zinc-finger</keyword>
<keyword evidence="2" id="KW-0479">Metal-binding</keyword>
<keyword evidence="3" id="KW-0677">Repeat</keyword>
<dbReference type="EMBL" id="JAINUG010000095">
    <property type="protein sequence ID" value="KAJ8397815.1"/>
    <property type="molecule type" value="Genomic_DNA"/>
</dbReference>
<evidence type="ECO:0000259" key="10">
    <source>
        <dbReference type="PROSITE" id="PS50157"/>
    </source>
</evidence>
<keyword evidence="7" id="KW-0539">Nucleus</keyword>
<feature type="region of interest" description="Disordered" evidence="9">
    <location>
        <begin position="564"/>
        <end position="628"/>
    </location>
</feature>
<organism evidence="11 12">
    <name type="scientific">Aldrovandia affinis</name>
    <dbReference type="NCBI Taxonomy" id="143900"/>
    <lineage>
        <taxon>Eukaryota</taxon>
        <taxon>Metazoa</taxon>
        <taxon>Chordata</taxon>
        <taxon>Craniata</taxon>
        <taxon>Vertebrata</taxon>
        <taxon>Euteleostomi</taxon>
        <taxon>Actinopterygii</taxon>
        <taxon>Neopterygii</taxon>
        <taxon>Teleostei</taxon>
        <taxon>Notacanthiformes</taxon>
        <taxon>Halosauridae</taxon>
        <taxon>Aldrovandia</taxon>
    </lineage>
</organism>
<feature type="region of interest" description="Disordered" evidence="9">
    <location>
        <begin position="359"/>
        <end position="386"/>
    </location>
</feature>
<dbReference type="Proteomes" id="UP001221898">
    <property type="component" value="Unassembled WGS sequence"/>
</dbReference>
<evidence type="ECO:0000256" key="5">
    <source>
        <dbReference type="ARBA" id="ARBA00022833"/>
    </source>
</evidence>
<dbReference type="GO" id="GO:0005634">
    <property type="term" value="C:nucleus"/>
    <property type="evidence" value="ECO:0007669"/>
    <property type="project" value="UniProtKB-SubCell"/>
</dbReference>
<evidence type="ECO:0000256" key="2">
    <source>
        <dbReference type="ARBA" id="ARBA00022723"/>
    </source>
</evidence>
<accession>A0AAD7WIF1</accession>
<evidence type="ECO:0000256" key="9">
    <source>
        <dbReference type="SAM" id="MobiDB-lite"/>
    </source>
</evidence>
<feature type="compositionally biased region" description="Polar residues" evidence="9">
    <location>
        <begin position="594"/>
        <end position="609"/>
    </location>
</feature>
<dbReference type="PANTHER" id="PTHR24392:SF41">
    <property type="entry name" value="ZINC FINGER PROTEIN 518B"/>
    <property type="match status" value="1"/>
</dbReference>
<name>A0AAD7WIF1_9TELE</name>
<evidence type="ECO:0000256" key="1">
    <source>
        <dbReference type="ARBA" id="ARBA00004123"/>
    </source>
</evidence>